<protein>
    <submittedName>
        <fullName evidence="2">Molydopterin dinucleotide-binding region</fullName>
    </submittedName>
</protein>
<name>A6UPP6_METVS</name>
<dbReference type="Gene3D" id="2.40.40.20">
    <property type="match status" value="1"/>
</dbReference>
<dbReference type="STRING" id="406327.Mevan_0561"/>
<gene>
    <name evidence="2" type="ordered locus">Mevan_0561</name>
</gene>
<dbReference type="InterPro" id="IPR009010">
    <property type="entry name" value="Asp_de-COase-like_dom_sf"/>
</dbReference>
<dbReference type="Pfam" id="PF01568">
    <property type="entry name" value="Molydop_binding"/>
    <property type="match status" value="1"/>
</dbReference>
<dbReference type="HOGENOM" id="CLU_123704_1_0_2"/>
<dbReference type="GO" id="GO:0016491">
    <property type="term" value="F:oxidoreductase activity"/>
    <property type="evidence" value="ECO:0007669"/>
    <property type="project" value="InterPro"/>
</dbReference>
<dbReference type="PIRSF" id="PIRSF015873">
    <property type="entry name" value="FwdD"/>
    <property type="match status" value="1"/>
</dbReference>
<dbReference type="AlphaFoldDB" id="A6UPP6"/>
<dbReference type="GO" id="GO:0043546">
    <property type="term" value="F:molybdopterin cofactor binding"/>
    <property type="evidence" value="ECO:0007669"/>
    <property type="project" value="InterPro"/>
</dbReference>
<dbReference type="InterPro" id="IPR006657">
    <property type="entry name" value="MoPterin_dinucl-bd_dom"/>
</dbReference>
<evidence type="ECO:0000313" key="3">
    <source>
        <dbReference type="Proteomes" id="UP000001107"/>
    </source>
</evidence>
<organism evidence="2 3">
    <name type="scientific">Methanococcus vannielii (strain ATCC 35089 / DSM 1224 / JCM 13029 / OCM 148 / SB)</name>
    <dbReference type="NCBI Taxonomy" id="406327"/>
    <lineage>
        <taxon>Archaea</taxon>
        <taxon>Methanobacteriati</taxon>
        <taxon>Methanobacteriota</taxon>
        <taxon>Methanomada group</taxon>
        <taxon>Methanococci</taxon>
        <taxon>Methanococcales</taxon>
        <taxon>Methanococcaceae</taxon>
        <taxon>Methanococcus</taxon>
    </lineage>
</organism>
<dbReference type="KEGG" id="mvn:Mevan_0561"/>
<dbReference type="OrthoDB" id="116806at2157"/>
<keyword evidence="3" id="KW-1185">Reference proteome</keyword>
<proteinExistence type="predicted"/>
<reference evidence="2" key="1">
    <citation type="submission" date="2007-06" db="EMBL/GenBank/DDBJ databases">
        <title>Complete sequence of Methanococcus vannielii SB.</title>
        <authorList>
            <consortium name="US DOE Joint Genome Institute"/>
            <person name="Copeland A."/>
            <person name="Lucas S."/>
            <person name="Lapidus A."/>
            <person name="Barry K."/>
            <person name="Glavina del Rio T."/>
            <person name="Dalin E."/>
            <person name="Tice H."/>
            <person name="Pitluck S."/>
            <person name="Chain P."/>
            <person name="Malfatti S."/>
            <person name="Shin M."/>
            <person name="Vergez L."/>
            <person name="Schmutz J."/>
            <person name="Larimer F."/>
            <person name="Land M."/>
            <person name="Hauser L."/>
            <person name="Kyrpides N."/>
            <person name="Anderson I."/>
            <person name="Sieprawska-Lupa M."/>
            <person name="Whitman W.B."/>
            <person name="Richardson P."/>
        </authorList>
    </citation>
    <scope>NUCLEOTIDE SEQUENCE [LARGE SCALE GENOMIC DNA]</scope>
    <source>
        <strain evidence="2">SB</strain>
    </source>
</reference>
<dbReference type="RefSeq" id="WP_011972371.1">
    <property type="nucleotide sequence ID" value="NC_009634.1"/>
</dbReference>
<dbReference type="InterPro" id="IPR012040">
    <property type="entry name" value="Formylmethanofuran_DH_dsu"/>
</dbReference>
<sequence length="128" mass="14119">MKFMLNTGRTIWQGEAIEAGKNLEMYRKAAAVCYMNAEDMVLLGVKDGDTIKITSEYGDVAVHALTTKEPAPIGMIFVPMGPWANLVVIPDTESTSMPSYKGPLAVEVEKCDEEVLLMADLMRKAYIK</sequence>
<dbReference type="GeneID" id="5326008"/>
<dbReference type="EMBL" id="CP000742">
    <property type="protein sequence ID" value="ABR54468.1"/>
    <property type="molecule type" value="Genomic_DNA"/>
</dbReference>
<dbReference type="eggNOG" id="arCOG02674">
    <property type="taxonomic scope" value="Archaea"/>
</dbReference>
<dbReference type="InterPro" id="IPR053637">
    <property type="entry name" value="Archaeal_lipid_biosynth_FwdD"/>
</dbReference>
<dbReference type="NCBIfam" id="NF042908">
    <property type="entry name" value="FMD_DH_FwdD"/>
    <property type="match status" value="1"/>
</dbReference>
<evidence type="ECO:0000313" key="2">
    <source>
        <dbReference type="EMBL" id="ABR54468.1"/>
    </source>
</evidence>
<dbReference type="Proteomes" id="UP000001107">
    <property type="component" value="Chromosome"/>
</dbReference>
<accession>A6UPP6</accession>
<evidence type="ECO:0000259" key="1">
    <source>
        <dbReference type="Pfam" id="PF01568"/>
    </source>
</evidence>
<feature type="domain" description="Molybdopterin dinucleotide-binding" evidence="1">
    <location>
        <begin position="3"/>
        <end position="102"/>
    </location>
</feature>
<dbReference type="SUPFAM" id="SSF50692">
    <property type="entry name" value="ADC-like"/>
    <property type="match status" value="1"/>
</dbReference>